<sequence length="182" mass="20127">MQWRYLLTVNYLAIYRSHQAAGISVLLSPKGWDYSTITQVLGLLSSPTTTSLTSRNFAFRMFDRESSCDQLRARGRFQGANLELQVPTPGTTDLSSLMPPSHQTSLESLASTAQRTHTTSSPVCGSFTHIEVSLATRLLWVGKLGPGLSFKQKLTSRFLMAPHDMFSLRTIAVSGARQDAWT</sequence>
<gene>
    <name evidence="1" type="ORF">N656DRAFT_79861</name>
</gene>
<reference evidence="1" key="1">
    <citation type="journal article" date="2023" name="Mol. Phylogenet. Evol.">
        <title>Genome-scale phylogeny and comparative genomics of the fungal order Sordariales.</title>
        <authorList>
            <person name="Hensen N."/>
            <person name="Bonometti L."/>
            <person name="Westerberg I."/>
            <person name="Brannstrom I.O."/>
            <person name="Guillou S."/>
            <person name="Cros-Aarteil S."/>
            <person name="Calhoun S."/>
            <person name="Haridas S."/>
            <person name="Kuo A."/>
            <person name="Mondo S."/>
            <person name="Pangilinan J."/>
            <person name="Riley R."/>
            <person name="LaButti K."/>
            <person name="Andreopoulos B."/>
            <person name="Lipzen A."/>
            <person name="Chen C."/>
            <person name="Yan M."/>
            <person name="Daum C."/>
            <person name="Ng V."/>
            <person name="Clum A."/>
            <person name="Steindorff A."/>
            <person name="Ohm R.A."/>
            <person name="Martin F."/>
            <person name="Silar P."/>
            <person name="Natvig D.O."/>
            <person name="Lalanne C."/>
            <person name="Gautier V."/>
            <person name="Ament-Velasquez S.L."/>
            <person name="Kruys A."/>
            <person name="Hutchinson M.I."/>
            <person name="Powell A.J."/>
            <person name="Barry K."/>
            <person name="Miller A.N."/>
            <person name="Grigoriev I.V."/>
            <person name="Debuchy R."/>
            <person name="Gladieux P."/>
            <person name="Hiltunen Thoren M."/>
            <person name="Johannesson H."/>
        </authorList>
    </citation>
    <scope>NUCLEOTIDE SEQUENCE</scope>
    <source>
        <strain evidence="1">CBS 508.74</strain>
    </source>
</reference>
<dbReference type="EMBL" id="MU853341">
    <property type="protein sequence ID" value="KAK4112875.1"/>
    <property type="molecule type" value="Genomic_DNA"/>
</dbReference>
<evidence type="ECO:0000313" key="2">
    <source>
        <dbReference type="Proteomes" id="UP001302812"/>
    </source>
</evidence>
<reference evidence="1" key="2">
    <citation type="submission" date="2023-05" db="EMBL/GenBank/DDBJ databases">
        <authorList>
            <consortium name="Lawrence Berkeley National Laboratory"/>
            <person name="Steindorff A."/>
            <person name="Hensen N."/>
            <person name="Bonometti L."/>
            <person name="Westerberg I."/>
            <person name="Brannstrom I.O."/>
            <person name="Guillou S."/>
            <person name="Cros-Aarteil S."/>
            <person name="Calhoun S."/>
            <person name="Haridas S."/>
            <person name="Kuo A."/>
            <person name="Mondo S."/>
            <person name="Pangilinan J."/>
            <person name="Riley R."/>
            <person name="Labutti K."/>
            <person name="Andreopoulos B."/>
            <person name="Lipzen A."/>
            <person name="Chen C."/>
            <person name="Yanf M."/>
            <person name="Daum C."/>
            <person name="Ng V."/>
            <person name="Clum A."/>
            <person name="Ohm R."/>
            <person name="Martin F."/>
            <person name="Silar P."/>
            <person name="Natvig D."/>
            <person name="Lalanne C."/>
            <person name="Gautier V."/>
            <person name="Ament-Velasquez S.L."/>
            <person name="Kruys A."/>
            <person name="Hutchinson M.I."/>
            <person name="Powell A.J."/>
            <person name="Barry K."/>
            <person name="Miller A.N."/>
            <person name="Grigoriev I.V."/>
            <person name="Debuchy R."/>
            <person name="Gladieux P."/>
            <person name="Thoren M.H."/>
            <person name="Johannesson H."/>
        </authorList>
    </citation>
    <scope>NUCLEOTIDE SEQUENCE</scope>
    <source>
        <strain evidence="1">CBS 508.74</strain>
    </source>
</reference>
<dbReference type="GeneID" id="89941907"/>
<comment type="caution">
    <text evidence="1">The sequence shown here is derived from an EMBL/GenBank/DDBJ whole genome shotgun (WGS) entry which is preliminary data.</text>
</comment>
<proteinExistence type="predicted"/>
<accession>A0AAN6TEJ6</accession>
<dbReference type="Proteomes" id="UP001302812">
    <property type="component" value="Unassembled WGS sequence"/>
</dbReference>
<name>A0AAN6TEJ6_9PEZI</name>
<dbReference type="RefSeq" id="XP_064670445.1">
    <property type="nucleotide sequence ID" value="XM_064817782.1"/>
</dbReference>
<organism evidence="1 2">
    <name type="scientific">Canariomyces notabilis</name>
    <dbReference type="NCBI Taxonomy" id="2074819"/>
    <lineage>
        <taxon>Eukaryota</taxon>
        <taxon>Fungi</taxon>
        <taxon>Dikarya</taxon>
        <taxon>Ascomycota</taxon>
        <taxon>Pezizomycotina</taxon>
        <taxon>Sordariomycetes</taxon>
        <taxon>Sordariomycetidae</taxon>
        <taxon>Sordariales</taxon>
        <taxon>Chaetomiaceae</taxon>
        <taxon>Canariomyces</taxon>
    </lineage>
</organism>
<keyword evidence="2" id="KW-1185">Reference proteome</keyword>
<protein>
    <submittedName>
        <fullName evidence="1">Uncharacterized protein</fullName>
    </submittedName>
</protein>
<dbReference type="AlphaFoldDB" id="A0AAN6TEJ6"/>
<evidence type="ECO:0000313" key="1">
    <source>
        <dbReference type="EMBL" id="KAK4112875.1"/>
    </source>
</evidence>